<dbReference type="GO" id="GO:0016788">
    <property type="term" value="F:hydrolase activity, acting on ester bonds"/>
    <property type="evidence" value="ECO:0007669"/>
    <property type="project" value="InterPro"/>
</dbReference>
<dbReference type="AlphaFoldDB" id="A0A9W8AY10"/>
<comment type="function">
    <text evidence="4">Exhibits 3'-exonuclease activities and apurinic/apyrimidinic (AP) endonuclease (in vitro). Show preferential AP endonuclease activity on double-stranded DNA substrates and 3'- exonuclease activity on single-stranded DNA.</text>
</comment>
<dbReference type="Proteomes" id="UP001151582">
    <property type="component" value="Unassembled WGS sequence"/>
</dbReference>
<evidence type="ECO:0000256" key="1">
    <source>
        <dbReference type="ARBA" id="ARBA00009275"/>
    </source>
</evidence>
<evidence type="ECO:0000313" key="5">
    <source>
        <dbReference type="EMBL" id="KAJ1974804.1"/>
    </source>
</evidence>
<keyword evidence="2" id="KW-0479">Metal-binding</keyword>
<keyword evidence="3" id="KW-0378">Hydrolase</keyword>
<dbReference type="OrthoDB" id="6079689at2759"/>
<dbReference type="InterPro" id="IPR032466">
    <property type="entry name" value="Metal_Hydrolase"/>
</dbReference>
<evidence type="ECO:0000256" key="2">
    <source>
        <dbReference type="ARBA" id="ARBA00022723"/>
    </source>
</evidence>
<protein>
    <submittedName>
        <fullName evidence="5">Deoxyribonuclease tatdn3</fullName>
    </submittedName>
</protein>
<dbReference type="PANTHER" id="PTHR46317:SF1">
    <property type="entry name" value="HYDROLASE, TATD FAMILY"/>
    <property type="match status" value="1"/>
</dbReference>
<reference evidence="5" key="1">
    <citation type="submission" date="2022-07" db="EMBL/GenBank/DDBJ databases">
        <title>Phylogenomic reconstructions and comparative analyses of Kickxellomycotina fungi.</title>
        <authorList>
            <person name="Reynolds N.K."/>
            <person name="Stajich J.E."/>
            <person name="Barry K."/>
            <person name="Grigoriev I.V."/>
            <person name="Crous P."/>
            <person name="Smith M.E."/>
        </authorList>
    </citation>
    <scope>NUCLEOTIDE SEQUENCE</scope>
    <source>
        <strain evidence="5">RSA 567</strain>
    </source>
</reference>
<keyword evidence="6" id="KW-1185">Reference proteome</keyword>
<evidence type="ECO:0000256" key="4">
    <source>
        <dbReference type="ARBA" id="ARBA00093287"/>
    </source>
</evidence>
<dbReference type="SUPFAM" id="SSF51556">
    <property type="entry name" value="Metallo-dependent hydrolases"/>
    <property type="match status" value="1"/>
</dbReference>
<dbReference type="Pfam" id="PF01026">
    <property type="entry name" value="TatD_DNase"/>
    <property type="match status" value="1"/>
</dbReference>
<evidence type="ECO:0000313" key="6">
    <source>
        <dbReference type="Proteomes" id="UP001151582"/>
    </source>
</evidence>
<accession>A0A9W8AY10</accession>
<sequence>MRPMRFIDCHAHLVPPHVALDDIAAAVEACAKEHVYVIAVTESVSEWPTLQQLWNHGAVNRGATNSEAIGTPRNLGSPTHNHYHAQVALCGGVHPVQPNEAYTEAALNQSPNDIPSTLPKVRAVRIDECTSAWSQALPTQLPNHPEWVGIGEVGLDYSPHVLRLAGPEPSKAAQRQVFVQQIQLAQRCQLPLNVHSRQAGRYALDLIETHYGSIPSGQAAGASTLHAIPVLLHAFDGKPSVVRRGLALGCYFSIPPAVAFDPTFQRLAQLVPLDRLVLESDTPALGPVPQQPNTPTSVKSSAEHIAQVKGLTLAQVADATTRNALRLFPRLRALWPWANDYDL</sequence>
<dbReference type="PANTHER" id="PTHR46317">
    <property type="entry name" value="HYDROLASE OF PHP SUPERFAMILY-RELATED PROTEIN"/>
    <property type="match status" value="1"/>
</dbReference>
<dbReference type="InterPro" id="IPR001130">
    <property type="entry name" value="TatD-like"/>
</dbReference>
<comment type="caution">
    <text evidence="5">The sequence shown here is derived from an EMBL/GenBank/DDBJ whole genome shotgun (WGS) entry which is preliminary data.</text>
</comment>
<dbReference type="GO" id="GO:0046872">
    <property type="term" value="F:metal ion binding"/>
    <property type="evidence" value="ECO:0007669"/>
    <property type="project" value="UniProtKB-KW"/>
</dbReference>
<proteinExistence type="inferred from homology"/>
<name>A0A9W8AY10_9FUNG</name>
<dbReference type="EMBL" id="JANBQB010000604">
    <property type="protein sequence ID" value="KAJ1974804.1"/>
    <property type="molecule type" value="Genomic_DNA"/>
</dbReference>
<gene>
    <name evidence="5" type="primary">TATDN3</name>
    <name evidence="5" type="ORF">H4R34_004584</name>
</gene>
<evidence type="ECO:0000256" key="3">
    <source>
        <dbReference type="ARBA" id="ARBA00022801"/>
    </source>
</evidence>
<comment type="similarity">
    <text evidence="1">Belongs to the metallo-dependent hydrolases superfamily. TatD-type hydrolase family.</text>
</comment>
<dbReference type="Gene3D" id="3.20.20.140">
    <property type="entry name" value="Metal-dependent hydrolases"/>
    <property type="match status" value="1"/>
</dbReference>
<dbReference type="CDD" id="cd01310">
    <property type="entry name" value="TatD_DNAse"/>
    <property type="match status" value="1"/>
</dbReference>
<organism evidence="5 6">
    <name type="scientific">Dimargaris verticillata</name>
    <dbReference type="NCBI Taxonomy" id="2761393"/>
    <lineage>
        <taxon>Eukaryota</taxon>
        <taxon>Fungi</taxon>
        <taxon>Fungi incertae sedis</taxon>
        <taxon>Zoopagomycota</taxon>
        <taxon>Kickxellomycotina</taxon>
        <taxon>Dimargaritomycetes</taxon>
        <taxon>Dimargaritales</taxon>
        <taxon>Dimargaritaceae</taxon>
        <taxon>Dimargaris</taxon>
    </lineage>
</organism>